<dbReference type="Proteomes" id="UP000389128">
    <property type="component" value="Unassembled WGS sequence"/>
</dbReference>
<protein>
    <submittedName>
        <fullName evidence="1">Dihydrodipicolinate reductase</fullName>
    </submittedName>
</protein>
<dbReference type="GO" id="GO:0019877">
    <property type="term" value="P:diaminopimelate biosynthetic process"/>
    <property type="evidence" value="ECO:0007669"/>
    <property type="project" value="TreeGrafter"/>
</dbReference>
<comment type="caution">
    <text evidence="1">The sequence shown here is derived from an EMBL/GenBank/DDBJ whole genome shotgun (WGS) entry which is preliminary data.</text>
</comment>
<evidence type="ECO:0000313" key="1">
    <source>
        <dbReference type="EMBL" id="TYC54425.1"/>
    </source>
</evidence>
<gene>
    <name evidence="1" type="ORF">ETQ85_18860</name>
</gene>
<dbReference type="InterPro" id="IPR023940">
    <property type="entry name" value="DHDPR_bac"/>
</dbReference>
<dbReference type="RefSeq" id="WP_148580634.1">
    <property type="nucleotide sequence ID" value="NZ_SDKK01000020.1"/>
</dbReference>
<dbReference type="OrthoDB" id="6681907at2"/>
<dbReference type="PANTHER" id="PTHR20836:SF0">
    <property type="entry name" value="4-HYDROXY-TETRAHYDRODIPICOLINATE REDUCTASE 1, CHLOROPLASTIC-RELATED"/>
    <property type="match status" value="1"/>
</dbReference>
<organism evidence="1 2">
    <name type="scientific">Zoogloea oleivorans</name>
    <dbReference type="NCBI Taxonomy" id="1552750"/>
    <lineage>
        <taxon>Bacteria</taxon>
        <taxon>Pseudomonadati</taxon>
        <taxon>Pseudomonadota</taxon>
        <taxon>Betaproteobacteria</taxon>
        <taxon>Rhodocyclales</taxon>
        <taxon>Zoogloeaceae</taxon>
        <taxon>Zoogloea</taxon>
    </lineage>
</organism>
<keyword evidence="2" id="KW-1185">Reference proteome</keyword>
<reference evidence="1 2" key="1">
    <citation type="submission" date="2019-01" db="EMBL/GenBank/DDBJ databases">
        <title>Zoogloea oleivorans genome sequencing and assembly.</title>
        <authorList>
            <person name="Tancsics A."/>
            <person name="Farkas M."/>
            <person name="Kriszt B."/>
            <person name="Maroti G."/>
            <person name="Horvath B."/>
        </authorList>
    </citation>
    <scope>NUCLEOTIDE SEQUENCE [LARGE SCALE GENOMIC DNA]</scope>
    <source>
        <strain evidence="1 2">Buc</strain>
    </source>
</reference>
<proteinExistence type="predicted"/>
<name>A0A6C2CMZ5_9RHOO</name>
<dbReference type="PANTHER" id="PTHR20836">
    <property type="entry name" value="DIHYDRODIPICOLINATE REDUCTASE"/>
    <property type="match status" value="1"/>
</dbReference>
<accession>A0A6C2CMZ5</accession>
<dbReference type="GO" id="GO:0009089">
    <property type="term" value="P:lysine biosynthetic process via diaminopimelate"/>
    <property type="evidence" value="ECO:0007669"/>
    <property type="project" value="InterPro"/>
</dbReference>
<evidence type="ECO:0000313" key="2">
    <source>
        <dbReference type="Proteomes" id="UP000389128"/>
    </source>
</evidence>
<dbReference type="GO" id="GO:0008839">
    <property type="term" value="F:4-hydroxy-tetrahydrodipicolinate reductase"/>
    <property type="evidence" value="ECO:0007669"/>
    <property type="project" value="InterPro"/>
</dbReference>
<dbReference type="AlphaFoldDB" id="A0A6C2CMZ5"/>
<sequence length="224" mass="24184">MQVFIAGTGKLATELLDKLSPNNELAVSPWLSEAATEGRVIVVHAGSGREIGSISSFCQRTSSVLVELATGSLLEGTQPSFPIVLCPNTNILMLKFMCMLERSGALFKGSQIRITESHQASKTSVPGTAVSMASALGVAASEIISVRNTSQQARDLNIPQDHLGRHAFHRIEIHDGPCAISMETRVYGDSPYASGVQQIISAIQQRELQSRVYSINEFIENGWV</sequence>
<dbReference type="EMBL" id="SDKK01000020">
    <property type="protein sequence ID" value="TYC54425.1"/>
    <property type="molecule type" value="Genomic_DNA"/>
</dbReference>